<accession>A0ABT0XCF0</accession>
<reference evidence="2" key="1">
    <citation type="journal article" date="2023" name="Int. J. Syst. Evol. Microbiol.">
        <title>Streptomyces meridianus sp. nov. isolated from brackish water of the Tagus estuary in Alcochete, Portugal.</title>
        <authorList>
            <person name="Santos J.D.N."/>
            <person name="Klimek D."/>
            <person name="Calusinska M."/>
            <person name="Lobo Da Cunha A."/>
            <person name="Catita J."/>
            <person name="Goncalves H."/>
            <person name="Gonzalez I."/>
            <person name="Reyes F."/>
            <person name="Lage O.M."/>
        </authorList>
    </citation>
    <scope>NUCLEOTIDE SEQUENCE</scope>
    <source>
        <strain evidence="2">MTZ3.1</strain>
    </source>
</reference>
<dbReference type="Proteomes" id="UP001167160">
    <property type="component" value="Unassembled WGS sequence"/>
</dbReference>
<proteinExistence type="predicted"/>
<dbReference type="RefSeq" id="WP_251418807.1">
    <property type="nucleotide sequence ID" value="NZ_JAMQGM010000054.1"/>
</dbReference>
<keyword evidence="3" id="KW-1185">Reference proteome</keyword>
<name>A0ABT0XCF0_9ACTN</name>
<dbReference type="EMBL" id="JAMQGM010000054">
    <property type="protein sequence ID" value="MCM2580198.1"/>
    <property type="molecule type" value="Genomic_DNA"/>
</dbReference>
<comment type="caution">
    <text evidence="2">The sequence shown here is derived from an EMBL/GenBank/DDBJ whole genome shotgun (WGS) entry which is preliminary data.</text>
</comment>
<protein>
    <submittedName>
        <fullName evidence="2">Uncharacterized protein</fullName>
    </submittedName>
</protein>
<sequence length="59" mass="6226">MAVLAVLLPVVMLGFVLALGRYEDVMLRPPSARRTPQPPGSAPVAPRSQSGDVQSGCEH</sequence>
<evidence type="ECO:0000313" key="3">
    <source>
        <dbReference type="Proteomes" id="UP001167160"/>
    </source>
</evidence>
<gene>
    <name evidence="2" type="ORF">M1E25_23130</name>
</gene>
<organism evidence="2 3">
    <name type="scientific">Streptomyces meridianus</name>
    <dbReference type="NCBI Taxonomy" id="2938945"/>
    <lineage>
        <taxon>Bacteria</taxon>
        <taxon>Bacillati</taxon>
        <taxon>Actinomycetota</taxon>
        <taxon>Actinomycetes</taxon>
        <taxon>Kitasatosporales</taxon>
        <taxon>Streptomycetaceae</taxon>
        <taxon>Streptomyces</taxon>
    </lineage>
</organism>
<evidence type="ECO:0000256" key="1">
    <source>
        <dbReference type="SAM" id="MobiDB-lite"/>
    </source>
</evidence>
<evidence type="ECO:0000313" key="2">
    <source>
        <dbReference type="EMBL" id="MCM2580198.1"/>
    </source>
</evidence>
<feature type="region of interest" description="Disordered" evidence="1">
    <location>
        <begin position="29"/>
        <end position="59"/>
    </location>
</feature>